<dbReference type="OrthoDB" id="2573941at2759"/>
<sequence>MNVVREIQKINERELKEGLTGSASWHHKYKDSAWVFVGGLGYELTEGDVICVLSQWGEIEDINLVRDQDTGKSKGFAFVKYEDQRSTILAVDNMNGAQLLGRPLRVDHVEKYRLPKELQDKEDAQQEGGGEQGGEGGEPRSAAAWKPGHAYEGKEIRGSHTLAQGVDVWAPQVWHVTVEV</sequence>
<dbReference type="EMBL" id="JAFCMP010000556">
    <property type="protein sequence ID" value="KAG5174997.1"/>
    <property type="molecule type" value="Genomic_DNA"/>
</dbReference>
<dbReference type="GO" id="GO:0003723">
    <property type="term" value="F:RNA binding"/>
    <property type="evidence" value="ECO:0007669"/>
    <property type="project" value="UniProtKB-UniRule"/>
</dbReference>
<feature type="compositionally biased region" description="Gly residues" evidence="3">
    <location>
        <begin position="127"/>
        <end position="136"/>
    </location>
</feature>
<feature type="domain" description="RRM" evidence="4">
    <location>
        <begin position="33"/>
        <end position="111"/>
    </location>
</feature>
<dbReference type="Pfam" id="PF00076">
    <property type="entry name" value="RRM_1"/>
    <property type="match status" value="1"/>
</dbReference>
<dbReference type="CDD" id="cd12411">
    <property type="entry name" value="RRM_ist3_like"/>
    <property type="match status" value="1"/>
</dbReference>
<evidence type="ECO:0000256" key="1">
    <source>
        <dbReference type="ARBA" id="ARBA00022884"/>
    </source>
</evidence>
<dbReference type="InterPro" id="IPR035979">
    <property type="entry name" value="RBD_domain_sf"/>
</dbReference>
<evidence type="ECO:0000256" key="2">
    <source>
        <dbReference type="PROSITE-ProRule" id="PRU00176"/>
    </source>
</evidence>
<dbReference type="PROSITE" id="PS50102">
    <property type="entry name" value="RRM"/>
    <property type="match status" value="1"/>
</dbReference>
<keyword evidence="1 2" id="KW-0694">RNA-binding</keyword>
<name>A0A835YJH4_9STRA</name>
<feature type="compositionally biased region" description="Basic and acidic residues" evidence="3">
    <location>
        <begin position="115"/>
        <end position="124"/>
    </location>
</feature>
<evidence type="ECO:0000313" key="5">
    <source>
        <dbReference type="EMBL" id="KAG5174997.1"/>
    </source>
</evidence>
<evidence type="ECO:0000313" key="6">
    <source>
        <dbReference type="Proteomes" id="UP000664859"/>
    </source>
</evidence>
<dbReference type="PANTHER" id="PTHR45880">
    <property type="entry name" value="RNA-BINDING MOTIF PROTEIN, X-LINKED 2"/>
    <property type="match status" value="1"/>
</dbReference>
<dbReference type="GO" id="GO:0071011">
    <property type="term" value="C:precatalytic spliceosome"/>
    <property type="evidence" value="ECO:0007669"/>
    <property type="project" value="TreeGrafter"/>
</dbReference>
<dbReference type="InterPro" id="IPR012677">
    <property type="entry name" value="Nucleotide-bd_a/b_plait_sf"/>
</dbReference>
<protein>
    <recommendedName>
        <fullName evidence="4">RRM domain-containing protein</fullName>
    </recommendedName>
</protein>
<dbReference type="InterPro" id="IPR000504">
    <property type="entry name" value="RRM_dom"/>
</dbReference>
<comment type="caution">
    <text evidence="5">The sequence shown here is derived from an EMBL/GenBank/DDBJ whole genome shotgun (WGS) entry which is preliminary data.</text>
</comment>
<dbReference type="PANTHER" id="PTHR45880:SF1">
    <property type="entry name" value="RNA-BINDING MOTIF PROTEIN, X-LINKED 2"/>
    <property type="match status" value="1"/>
</dbReference>
<dbReference type="Proteomes" id="UP000664859">
    <property type="component" value="Unassembled WGS sequence"/>
</dbReference>
<dbReference type="FunFam" id="3.30.70.330:FF:000218">
    <property type="entry name" value="RNA-binding motif protein, X-linked 2"/>
    <property type="match status" value="1"/>
</dbReference>
<dbReference type="InterPro" id="IPR051847">
    <property type="entry name" value="RNA_proc/Spliceosome_comp"/>
</dbReference>
<gene>
    <name evidence="5" type="ORF">JKP88DRAFT_172908</name>
</gene>
<dbReference type="GO" id="GO:0005654">
    <property type="term" value="C:nucleoplasm"/>
    <property type="evidence" value="ECO:0007669"/>
    <property type="project" value="UniProtKB-ARBA"/>
</dbReference>
<reference evidence="5" key="1">
    <citation type="submission" date="2021-02" db="EMBL/GenBank/DDBJ databases">
        <title>First Annotated Genome of the Yellow-green Alga Tribonema minus.</title>
        <authorList>
            <person name="Mahan K.M."/>
        </authorList>
    </citation>
    <scope>NUCLEOTIDE SEQUENCE</scope>
    <source>
        <strain evidence="5">UTEX B ZZ1240</strain>
    </source>
</reference>
<dbReference type="Gene3D" id="3.30.70.330">
    <property type="match status" value="1"/>
</dbReference>
<dbReference type="SMART" id="SM00360">
    <property type="entry name" value="RRM"/>
    <property type="match status" value="1"/>
</dbReference>
<dbReference type="GO" id="GO:0005686">
    <property type="term" value="C:U2 snRNP"/>
    <property type="evidence" value="ECO:0007669"/>
    <property type="project" value="TreeGrafter"/>
</dbReference>
<keyword evidence="6" id="KW-1185">Reference proteome</keyword>
<evidence type="ECO:0000259" key="4">
    <source>
        <dbReference type="PROSITE" id="PS50102"/>
    </source>
</evidence>
<accession>A0A835YJH4</accession>
<proteinExistence type="predicted"/>
<dbReference type="InterPro" id="IPR045844">
    <property type="entry name" value="RRM_Ist3-like"/>
</dbReference>
<evidence type="ECO:0000256" key="3">
    <source>
        <dbReference type="SAM" id="MobiDB-lite"/>
    </source>
</evidence>
<organism evidence="5 6">
    <name type="scientific">Tribonema minus</name>
    <dbReference type="NCBI Taxonomy" id="303371"/>
    <lineage>
        <taxon>Eukaryota</taxon>
        <taxon>Sar</taxon>
        <taxon>Stramenopiles</taxon>
        <taxon>Ochrophyta</taxon>
        <taxon>PX clade</taxon>
        <taxon>Xanthophyceae</taxon>
        <taxon>Tribonematales</taxon>
        <taxon>Tribonemataceae</taxon>
        <taxon>Tribonema</taxon>
    </lineage>
</organism>
<dbReference type="GO" id="GO:0071013">
    <property type="term" value="C:catalytic step 2 spliceosome"/>
    <property type="evidence" value="ECO:0007669"/>
    <property type="project" value="TreeGrafter"/>
</dbReference>
<feature type="region of interest" description="Disordered" evidence="3">
    <location>
        <begin position="115"/>
        <end position="151"/>
    </location>
</feature>
<dbReference type="AlphaFoldDB" id="A0A835YJH4"/>
<dbReference type="SUPFAM" id="SSF54928">
    <property type="entry name" value="RNA-binding domain, RBD"/>
    <property type="match status" value="1"/>
</dbReference>
<dbReference type="GO" id="GO:0000398">
    <property type="term" value="P:mRNA splicing, via spliceosome"/>
    <property type="evidence" value="ECO:0007669"/>
    <property type="project" value="InterPro"/>
</dbReference>